<dbReference type="EC" id="2.7.13.3" evidence="2"/>
<dbReference type="InterPro" id="IPR001789">
    <property type="entry name" value="Sig_transdc_resp-reg_receiver"/>
</dbReference>
<accession>A0A9X1PK96</accession>
<dbReference type="RefSeq" id="WP_234655721.1">
    <property type="nucleotide sequence ID" value="NZ_JAJTTC010000002.1"/>
</dbReference>
<evidence type="ECO:0000256" key="4">
    <source>
        <dbReference type="ARBA" id="ARBA00022679"/>
    </source>
</evidence>
<evidence type="ECO:0000313" key="11">
    <source>
        <dbReference type="Proteomes" id="UP001139000"/>
    </source>
</evidence>
<feature type="domain" description="Histidine kinase" evidence="8">
    <location>
        <begin position="337"/>
        <end position="560"/>
    </location>
</feature>
<evidence type="ECO:0000256" key="7">
    <source>
        <dbReference type="SAM" id="Phobius"/>
    </source>
</evidence>
<gene>
    <name evidence="10" type="ORF">LXM26_14050</name>
</gene>
<dbReference type="InterPro" id="IPR003594">
    <property type="entry name" value="HATPase_dom"/>
</dbReference>
<dbReference type="InterPro" id="IPR011006">
    <property type="entry name" value="CheY-like_superfamily"/>
</dbReference>
<evidence type="ECO:0000313" key="10">
    <source>
        <dbReference type="EMBL" id="MCF0062625.1"/>
    </source>
</evidence>
<evidence type="ECO:0000259" key="8">
    <source>
        <dbReference type="PROSITE" id="PS50109"/>
    </source>
</evidence>
<sequence length="707" mass="79822">MESTRPTASRATFAWTAALTILLAVFAFITILTNSKSETIRSNVQILQLENDNYRKIDTCIAILYSAENNSRFFVVTRDSSYLRSYVRQLQAVNRILEEYHKASDRREKSLSRLISRKQLKDREFSNLRMMVDSLLSFSLNETQKAARAVRSAEKLKVQRQTEEVDSIQVSTSKKGKRKLVKRLMDAIRDKDAVDSSILKTHHETVVKEDSLQILVERPIVKPHSSFEKARRELNEAERDMLAINSLIFLNLQNTLQNLRSQEQRDIKTIRDSLLAATKAKSEEMSLLIWASVALVLLLSAMIVINLLKLYKKDKTILAFAGQTADASKRKGEFLAQITHEFRTPLNAIIGFSNQIDTRKLDTDLRLSIDSIKSASNIMLSLVNEILDFSKFESGKIVLQNEPFRPEILVRESLALLAVLADEKNIVISARYDLENKLTLSGDKFRIQQVVINLLTNAIKFTPEGGTVDVSLHFENQGQGKGMMRIGIRDSGVGIAKEHLDSVFEDFIQVPSTNMQVRQSSTGLGLAICKRIVDLYQGKLNVESSLGKGSNFTVDIPLEIAANAEDVPVLQEKNRNSETNLKSKRLLVADDNKMNLILISRIMDKMSATYDLADNGQSALDMFEKNAYDLVITDISMPVMDGVELTKRIRSHAHLGKARIPVIGFTGYTDKEKLDYYREIGMDEILPKPFDETHFKAIITGLLADRL</sequence>
<organism evidence="10 11">
    <name type="scientific">Dyadobacter chenwenxiniae</name>
    <dbReference type="NCBI Taxonomy" id="2906456"/>
    <lineage>
        <taxon>Bacteria</taxon>
        <taxon>Pseudomonadati</taxon>
        <taxon>Bacteroidota</taxon>
        <taxon>Cytophagia</taxon>
        <taxon>Cytophagales</taxon>
        <taxon>Spirosomataceae</taxon>
        <taxon>Dyadobacter</taxon>
    </lineage>
</organism>
<dbReference type="PANTHER" id="PTHR43047">
    <property type="entry name" value="TWO-COMPONENT HISTIDINE PROTEIN KINASE"/>
    <property type="match status" value="1"/>
</dbReference>
<dbReference type="GO" id="GO:0000155">
    <property type="term" value="F:phosphorelay sensor kinase activity"/>
    <property type="evidence" value="ECO:0007669"/>
    <property type="project" value="InterPro"/>
</dbReference>
<dbReference type="InterPro" id="IPR036097">
    <property type="entry name" value="HisK_dim/P_sf"/>
</dbReference>
<keyword evidence="7" id="KW-0472">Membrane</keyword>
<dbReference type="CDD" id="cd17546">
    <property type="entry name" value="REC_hyHK_CKI1_RcsC-like"/>
    <property type="match status" value="1"/>
</dbReference>
<keyword evidence="5" id="KW-0418">Kinase</keyword>
<dbReference type="CDD" id="cd16922">
    <property type="entry name" value="HATPase_EvgS-ArcB-TorS-like"/>
    <property type="match status" value="1"/>
</dbReference>
<evidence type="ECO:0000256" key="6">
    <source>
        <dbReference type="PROSITE-ProRule" id="PRU00169"/>
    </source>
</evidence>
<feature type="domain" description="Response regulatory" evidence="9">
    <location>
        <begin position="585"/>
        <end position="703"/>
    </location>
</feature>
<evidence type="ECO:0000256" key="1">
    <source>
        <dbReference type="ARBA" id="ARBA00000085"/>
    </source>
</evidence>
<dbReference type="FunFam" id="3.30.565.10:FF:000010">
    <property type="entry name" value="Sensor histidine kinase RcsC"/>
    <property type="match status" value="1"/>
</dbReference>
<dbReference type="GO" id="GO:0005524">
    <property type="term" value="F:ATP binding"/>
    <property type="evidence" value="ECO:0007669"/>
    <property type="project" value="UniProtKB-KW"/>
</dbReference>
<dbReference type="Pfam" id="PF00072">
    <property type="entry name" value="Response_reg"/>
    <property type="match status" value="1"/>
</dbReference>
<keyword evidence="4" id="KW-0808">Transferase</keyword>
<dbReference type="InterPro" id="IPR005467">
    <property type="entry name" value="His_kinase_dom"/>
</dbReference>
<feature type="transmembrane region" description="Helical" evidence="7">
    <location>
        <begin position="287"/>
        <end position="308"/>
    </location>
</feature>
<evidence type="ECO:0000256" key="2">
    <source>
        <dbReference type="ARBA" id="ARBA00012438"/>
    </source>
</evidence>
<keyword evidence="11" id="KW-1185">Reference proteome</keyword>
<keyword evidence="10" id="KW-0067">ATP-binding</keyword>
<keyword evidence="7" id="KW-0812">Transmembrane</keyword>
<feature type="modified residue" description="4-aspartylphosphate" evidence="6">
    <location>
        <position position="634"/>
    </location>
</feature>
<dbReference type="PROSITE" id="PS50109">
    <property type="entry name" value="HIS_KIN"/>
    <property type="match status" value="1"/>
</dbReference>
<dbReference type="Gene3D" id="3.40.50.2300">
    <property type="match status" value="1"/>
</dbReference>
<proteinExistence type="predicted"/>
<dbReference type="SMART" id="SM00448">
    <property type="entry name" value="REC"/>
    <property type="match status" value="1"/>
</dbReference>
<dbReference type="SUPFAM" id="SSF55874">
    <property type="entry name" value="ATPase domain of HSP90 chaperone/DNA topoisomerase II/histidine kinase"/>
    <property type="match status" value="1"/>
</dbReference>
<evidence type="ECO:0000259" key="9">
    <source>
        <dbReference type="PROSITE" id="PS50110"/>
    </source>
</evidence>
<dbReference type="Pfam" id="PF00512">
    <property type="entry name" value="HisKA"/>
    <property type="match status" value="1"/>
</dbReference>
<reference evidence="10" key="1">
    <citation type="submission" date="2021-12" db="EMBL/GenBank/DDBJ databases">
        <title>Novel species in genus Dyadobacter.</title>
        <authorList>
            <person name="Ma C."/>
        </authorList>
    </citation>
    <scope>NUCLEOTIDE SEQUENCE</scope>
    <source>
        <strain evidence="10">LJ419</strain>
    </source>
</reference>
<dbReference type="InterPro" id="IPR036890">
    <property type="entry name" value="HATPase_C_sf"/>
</dbReference>
<keyword evidence="10" id="KW-0547">Nucleotide-binding</keyword>
<keyword evidence="7" id="KW-1133">Transmembrane helix</keyword>
<feature type="transmembrane region" description="Helical" evidence="7">
    <location>
        <begin position="12"/>
        <end position="32"/>
    </location>
</feature>
<dbReference type="Gene3D" id="1.10.287.130">
    <property type="match status" value="1"/>
</dbReference>
<dbReference type="Pfam" id="PF02518">
    <property type="entry name" value="HATPase_c"/>
    <property type="match status" value="1"/>
</dbReference>
<dbReference type="PROSITE" id="PS50110">
    <property type="entry name" value="RESPONSE_REGULATORY"/>
    <property type="match status" value="1"/>
</dbReference>
<dbReference type="PRINTS" id="PR00344">
    <property type="entry name" value="BCTRLSENSOR"/>
</dbReference>
<dbReference type="SUPFAM" id="SSF47384">
    <property type="entry name" value="Homodimeric domain of signal transducing histidine kinase"/>
    <property type="match status" value="1"/>
</dbReference>
<dbReference type="InterPro" id="IPR003661">
    <property type="entry name" value="HisK_dim/P_dom"/>
</dbReference>
<dbReference type="InterPro" id="IPR004358">
    <property type="entry name" value="Sig_transdc_His_kin-like_C"/>
</dbReference>
<dbReference type="EMBL" id="JAJTTC010000002">
    <property type="protein sequence ID" value="MCF0062625.1"/>
    <property type="molecule type" value="Genomic_DNA"/>
</dbReference>
<dbReference type="AlphaFoldDB" id="A0A9X1PK96"/>
<dbReference type="Proteomes" id="UP001139000">
    <property type="component" value="Unassembled WGS sequence"/>
</dbReference>
<comment type="catalytic activity">
    <reaction evidence="1">
        <text>ATP + protein L-histidine = ADP + protein N-phospho-L-histidine.</text>
        <dbReference type="EC" id="2.7.13.3"/>
    </reaction>
</comment>
<dbReference type="SUPFAM" id="SSF52172">
    <property type="entry name" value="CheY-like"/>
    <property type="match status" value="1"/>
</dbReference>
<comment type="caution">
    <text evidence="10">The sequence shown here is derived from an EMBL/GenBank/DDBJ whole genome shotgun (WGS) entry which is preliminary data.</text>
</comment>
<evidence type="ECO:0000256" key="3">
    <source>
        <dbReference type="ARBA" id="ARBA00022553"/>
    </source>
</evidence>
<evidence type="ECO:0000256" key="5">
    <source>
        <dbReference type="ARBA" id="ARBA00022777"/>
    </source>
</evidence>
<name>A0A9X1PK96_9BACT</name>
<keyword evidence="3 6" id="KW-0597">Phosphoprotein</keyword>
<dbReference type="Gene3D" id="3.30.565.10">
    <property type="entry name" value="Histidine kinase-like ATPase, C-terminal domain"/>
    <property type="match status" value="1"/>
</dbReference>
<dbReference type="SMART" id="SM00387">
    <property type="entry name" value="HATPase_c"/>
    <property type="match status" value="1"/>
</dbReference>
<dbReference type="SMART" id="SM00388">
    <property type="entry name" value="HisKA"/>
    <property type="match status" value="1"/>
</dbReference>
<protein>
    <recommendedName>
        <fullName evidence="2">histidine kinase</fullName>
        <ecNumber evidence="2">2.7.13.3</ecNumber>
    </recommendedName>
</protein>
<dbReference type="CDD" id="cd00082">
    <property type="entry name" value="HisKA"/>
    <property type="match status" value="1"/>
</dbReference>